<name>A0A8K1FDC5_PYTOL</name>
<dbReference type="OrthoDB" id="63589at2759"/>
<comment type="similarity">
    <text evidence="1">Belongs to the SMG8 family.</text>
</comment>
<evidence type="ECO:0000313" key="5">
    <source>
        <dbReference type="EMBL" id="TMW56744.1"/>
    </source>
</evidence>
<feature type="compositionally biased region" description="Low complexity" evidence="4">
    <location>
        <begin position="43"/>
        <end position="53"/>
    </location>
</feature>
<dbReference type="PANTHER" id="PTHR13091">
    <property type="entry name" value="AMPLIFIED IN BREAST CANCER 2-RELATED"/>
    <property type="match status" value="1"/>
</dbReference>
<evidence type="ECO:0000256" key="4">
    <source>
        <dbReference type="SAM" id="MobiDB-lite"/>
    </source>
</evidence>
<evidence type="ECO:0000256" key="3">
    <source>
        <dbReference type="ARBA" id="ARBA00029509"/>
    </source>
</evidence>
<keyword evidence="2" id="KW-0866">Nonsense-mediated mRNA decay</keyword>
<dbReference type="EMBL" id="SPLM01000145">
    <property type="protein sequence ID" value="TMW56744.1"/>
    <property type="molecule type" value="Genomic_DNA"/>
</dbReference>
<dbReference type="AlphaFoldDB" id="A0A8K1FDC5"/>
<evidence type="ECO:0000256" key="2">
    <source>
        <dbReference type="ARBA" id="ARBA00023161"/>
    </source>
</evidence>
<evidence type="ECO:0000313" key="6">
    <source>
        <dbReference type="Proteomes" id="UP000794436"/>
    </source>
</evidence>
<keyword evidence="6" id="KW-1185">Reference proteome</keyword>
<reference evidence="5" key="1">
    <citation type="submission" date="2019-03" db="EMBL/GenBank/DDBJ databases">
        <title>Long read genome sequence of the mycoparasitic Pythium oligandrum ATCC 38472 isolated from sugarbeet rhizosphere.</title>
        <authorList>
            <person name="Gaulin E."/>
        </authorList>
    </citation>
    <scope>NUCLEOTIDE SEQUENCE</scope>
    <source>
        <strain evidence="5">ATCC 38472_TT</strain>
    </source>
</reference>
<proteinExistence type="inferred from homology"/>
<comment type="caution">
    <text evidence="5">The sequence shown here is derived from an EMBL/GenBank/DDBJ whole genome shotgun (WGS) entry which is preliminary data.</text>
</comment>
<feature type="region of interest" description="Disordered" evidence="4">
    <location>
        <begin position="1"/>
        <end position="58"/>
    </location>
</feature>
<gene>
    <name evidence="5" type="ORF">Poli38472_006754</name>
</gene>
<dbReference type="PANTHER" id="PTHR13091:SF0">
    <property type="entry name" value="NONSENSE-MEDIATED MRNA DECAY FACTOR SMG8"/>
    <property type="match status" value="1"/>
</dbReference>
<accession>A0A8K1FDC5</accession>
<protein>
    <recommendedName>
        <fullName evidence="3">Nonsense-mediated mRNA decay factor SMG8</fullName>
    </recommendedName>
</protein>
<sequence>MPSGRRPTPRHHASPPLPPPTVPPLEDLCNEPVRIYPAERTRGASPASAAAKSPGKDDTADGKLLLQSLLAVSKPVAIVGFLGAQTSTSQGLYTFVNRVIGRVAFMDENADDSALGKTSPLLASIQLFYDESRAIAYLVGVTKPEGDVLKRVLLGDGHTDPREAATATLTAYQREKLKMELLLYSCCNLVFHYNESGRVTTNILKQIRQLAIEKQQVLAQLATGSSKNTKQREKGSGVVNVFAPGRCVPLVLFVVPAPEELFQVTSKQVTSMKSRSSTVAFCKAQEATLCTLFRSLRGGLVGSLRSRDAVTPTNLSKERRLFHVDPSHCVVVVSKKASSDEGRVERRFESVLDQLPWDLSTMEQPWDLDALLKPLEEDDIGFPNAIQQMNRFVESVFHASSSSTNDRSNKEINAKVELLTLSQWLKAFQSLVKTMHRVEAKKKQEMDIGNDRENTRLAFDHIDLRS</sequence>
<dbReference type="GO" id="GO:0000184">
    <property type="term" value="P:nuclear-transcribed mRNA catabolic process, nonsense-mediated decay"/>
    <property type="evidence" value="ECO:0007669"/>
    <property type="project" value="UniProtKB-KW"/>
</dbReference>
<dbReference type="InterPro" id="IPR019354">
    <property type="entry name" value="SMG8-like"/>
</dbReference>
<organism evidence="5 6">
    <name type="scientific">Pythium oligandrum</name>
    <name type="common">Mycoparasitic fungus</name>
    <dbReference type="NCBI Taxonomy" id="41045"/>
    <lineage>
        <taxon>Eukaryota</taxon>
        <taxon>Sar</taxon>
        <taxon>Stramenopiles</taxon>
        <taxon>Oomycota</taxon>
        <taxon>Peronosporomycetes</taxon>
        <taxon>Pythiales</taxon>
        <taxon>Pythiaceae</taxon>
        <taxon>Pythium</taxon>
    </lineage>
</organism>
<evidence type="ECO:0000256" key="1">
    <source>
        <dbReference type="ARBA" id="ARBA00006443"/>
    </source>
</evidence>
<dbReference type="Proteomes" id="UP000794436">
    <property type="component" value="Unassembled WGS sequence"/>
</dbReference>